<geneLocation type="plasmid" evidence="2 3">
    <name>p100</name>
</geneLocation>
<evidence type="ECO:0000313" key="3">
    <source>
        <dbReference type="Proteomes" id="UP001317516"/>
    </source>
</evidence>
<dbReference type="Proteomes" id="UP001317516">
    <property type="component" value="Plasmid p100"/>
</dbReference>
<dbReference type="PROSITE" id="PS51257">
    <property type="entry name" value="PROKAR_LIPOPROTEIN"/>
    <property type="match status" value="1"/>
</dbReference>
<name>A0ABM8DL96_9SPIR</name>
<feature type="compositionally biased region" description="Low complexity" evidence="1">
    <location>
        <begin position="123"/>
        <end position="142"/>
    </location>
</feature>
<reference evidence="2 3" key="1">
    <citation type="submission" date="2022-11" db="EMBL/GenBank/DDBJ databases">
        <title>Genome sequence of clinical isolate of the human pathogenic Borrelia fainii.</title>
        <authorList>
            <person name="Itokawa K."/>
            <person name="Sato K."/>
            <person name="Qiu Y."/>
        </authorList>
    </citation>
    <scope>NUCLEOTIDE SEQUENCE [LARGE SCALE GENOMIC DNA]</scope>
    <source>
        <strain evidence="2 3">Qtaro</strain>
        <plasmid evidence="2 3">p100</plasmid>
    </source>
</reference>
<protein>
    <recommendedName>
        <fullName evidence="4">Lipoprotein</fullName>
    </recommendedName>
</protein>
<feature type="region of interest" description="Disordered" evidence="1">
    <location>
        <begin position="73"/>
        <end position="143"/>
    </location>
</feature>
<evidence type="ECO:0000256" key="1">
    <source>
        <dbReference type="SAM" id="MobiDB-lite"/>
    </source>
</evidence>
<proteinExistence type="predicted"/>
<evidence type="ECO:0008006" key="4">
    <source>
        <dbReference type="Google" id="ProtNLM"/>
    </source>
</evidence>
<keyword evidence="3" id="KW-1185">Reference proteome</keyword>
<evidence type="ECO:0000313" key="2">
    <source>
        <dbReference type="EMBL" id="BDU63370.1"/>
    </source>
</evidence>
<dbReference type="RefSeq" id="WP_281862229.1">
    <property type="nucleotide sequence ID" value="NZ_AP027071.1"/>
</dbReference>
<feature type="compositionally biased region" description="Basic and acidic residues" evidence="1">
    <location>
        <begin position="73"/>
        <end position="107"/>
    </location>
</feature>
<gene>
    <name evidence="2" type="ORF">BOFE_09100</name>
</gene>
<keyword evidence="2" id="KW-0614">Plasmid</keyword>
<organism evidence="2 3">
    <name type="scientific">Candidatus Borrelia fainii</name>
    <dbReference type="NCBI Taxonomy" id="2518322"/>
    <lineage>
        <taxon>Bacteria</taxon>
        <taxon>Pseudomonadati</taxon>
        <taxon>Spirochaetota</taxon>
        <taxon>Spirochaetia</taxon>
        <taxon>Spirochaetales</taxon>
        <taxon>Borreliaceae</taxon>
        <taxon>Borrelia</taxon>
    </lineage>
</organism>
<feature type="region of interest" description="Disordered" evidence="1">
    <location>
        <begin position="180"/>
        <end position="218"/>
    </location>
</feature>
<sequence>MKKIHVIVLFLAVLIFGCNPDGSLFVDPLLKSKGSQNGMSILQKMGKSLDDKIIAIKEEQVFGVQVSEGEVAGDKEVLKGEEESLEENSKDKEGPKKEGTKEERGLDDSQSSNGVNSVIVGATGSKGISSETGTGTETVASSQGVSKALETLVVAQEASSPTVSVTTKVSPQTVSVTTEEVKSPIKPDVQVSANGGKKAVTKQDPNNKNSNNQGKSSLGWWNWFFSAKWDYEW</sequence>
<dbReference type="EMBL" id="AP027071">
    <property type="protein sequence ID" value="BDU63370.1"/>
    <property type="molecule type" value="Genomic_DNA"/>
</dbReference>
<accession>A0ABM8DL96</accession>
<feature type="compositionally biased region" description="Low complexity" evidence="1">
    <location>
        <begin position="206"/>
        <end position="217"/>
    </location>
</feature>